<name>A0A319BVP0_ASPVC</name>
<proteinExistence type="predicted"/>
<reference evidence="2" key="1">
    <citation type="submission" date="2016-12" db="EMBL/GenBank/DDBJ databases">
        <title>The genomes of Aspergillus section Nigri reveals drivers in fungal speciation.</title>
        <authorList>
            <consortium name="DOE Joint Genome Institute"/>
            <person name="Vesth T.C."/>
            <person name="Nybo J."/>
            <person name="Theobald S."/>
            <person name="Brandl J."/>
            <person name="Frisvad J.C."/>
            <person name="Nielsen K.F."/>
            <person name="Lyhne E.K."/>
            <person name="Kogle M.E."/>
            <person name="Kuo A."/>
            <person name="Riley R."/>
            <person name="Clum A."/>
            <person name="Nolan M."/>
            <person name="Lipzen A."/>
            <person name="Salamov A."/>
            <person name="Henrissat B."/>
            <person name="Wiebenga A."/>
            <person name="De Vries R.P."/>
            <person name="Grigoriev I.V."/>
            <person name="Mortensen U.H."/>
            <person name="Andersen M.R."/>
            <person name="Baker S.E."/>
        </authorList>
    </citation>
    <scope>NUCLEOTIDE SEQUENCE [LARGE SCALE GENOMIC DNA]</scope>
    <source>
        <strain evidence="2">CBS 113365</strain>
    </source>
</reference>
<gene>
    <name evidence="2" type="ORF">BO88DRAFT_417071</name>
</gene>
<protein>
    <recommendedName>
        <fullName evidence="4">Secreted protein</fullName>
    </recommendedName>
</protein>
<sequence>MAGCVCLCSSCCISAGFCGLVVWSGLDLAMADPLPSTRPCPSSSATKVSSDWISELLAWEPNFSLMPELRWRNAIFWATGPGQKNSYGGLACARARSPPIFVTGWVGPSRQEDCAT</sequence>
<evidence type="ECO:0000256" key="1">
    <source>
        <dbReference type="SAM" id="SignalP"/>
    </source>
</evidence>
<feature type="signal peptide" evidence="1">
    <location>
        <begin position="1"/>
        <end position="31"/>
    </location>
</feature>
<dbReference type="GeneID" id="37212884"/>
<feature type="chain" id="PRO_5016234421" description="Secreted protein" evidence="1">
    <location>
        <begin position="32"/>
        <end position="116"/>
    </location>
</feature>
<dbReference type="Proteomes" id="UP000248405">
    <property type="component" value="Unassembled WGS sequence"/>
</dbReference>
<accession>A0A319BVP0</accession>
<evidence type="ECO:0000313" key="2">
    <source>
        <dbReference type="EMBL" id="PYH67198.1"/>
    </source>
</evidence>
<organism evidence="2 3">
    <name type="scientific">Aspergillus vadensis (strain CBS 113365 / IMI 142717 / IBT 24658)</name>
    <dbReference type="NCBI Taxonomy" id="1448311"/>
    <lineage>
        <taxon>Eukaryota</taxon>
        <taxon>Fungi</taxon>
        <taxon>Dikarya</taxon>
        <taxon>Ascomycota</taxon>
        <taxon>Pezizomycotina</taxon>
        <taxon>Eurotiomycetes</taxon>
        <taxon>Eurotiomycetidae</taxon>
        <taxon>Eurotiales</taxon>
        <taxon>Aspergillaceae</taxon>
        <taxon>Aspergillus</taxon>
        <taxon>Aspergillus subgen. Circumdati</taxon>
    </lineage>
</organism>
<dbReference type="RefSeq" id="XP_025560992.1">
    <property type="nucleotide sequence ID" value="XM_025708292.1"/>
</dbReference>
<dbReference type="EMBL" id="KZ821631">
    <property type="protein sequence ID" value="PYH67198.1"/>
    <property type="molecule type" value="Genomic_DNA"/>
</dbReference>
<dbReference type="AlphaFoldDB" id="A0A319BVP0"/>
<evidence type="ECO:0000313" key="3">
    <source>
        <dbReference type="Proteomes" id="UP000248405"/>
    </source>
</evidence>
<keyword evidence="1" id="KW-0732">Signal</keyword>
<evidence type="ECO:0008006" key="4">
    <source>
        <dbReference type="Google" id="ProtNLM"/>
    </source>
</evidence>
<keyword evidence="3" id="KW-1185">Reference proteome</keyword>